<dbReference type="SFLD" id="SFLDG01067">
    <property type="entry name" value="SPASM/twitch_domain_containing"/>
    <property type="match status" value="1"/>
</dbReference>
<dbReference type="SFLD" id="SFLDS00029">
    <property type="entry name" value="Radical_SAM"/>
    <property type="match status" value="1"/>
</dbReference>
<evidence type="ECO:0000256" key="1">
    <source>
        <dbReference type="ARBA" id="ARBA00001966"/>
    </source>
</evidence>
<dbReference type="SUPFAM" id="SSF102114">
    <property type="entry name" value="Radical SAM enzymes"/>
    <property type="match status" value="1"/>
</dbReference>
<accession>A0AA41W4J7</accession>
<dbReference type="AlphaFoldDB" id="A0AA41W4J7"/>
<dbReference type="NCBIfam" id="TIGR03942">
    <property type="entry name" value="sulfatase_rSAM"/>
    <property type="match status" value="1"/>
</dbReference>
<keyword evidence="6" id="KW-0411">Iron-sulfur</keyword>
<dbReference type="PANTHER" id="PTHR43273">
    <property type="entry name" value="ANAEROBIC SULFATASE-MATURATING ENZYME HOMOLOG ASLB-RELATED"/>
    <property type="match status" value="1"/>
</dbReference>
<reference evidence="9 10" key="1">
    <citation type="journal article" date="2013" name="Antonie Van Leeuwenhoek">
        <title>Echinimonas agarilytica gen. nov., sp. nov., a new gammaproteobacterium isolated from the sea urchin Strongylocentrotus intermedius.</title>
        <authorList>
            <person name="Nedashkovskaya O.I."/>
            <person name="Stenkova A.M."/>
            <person name="Zhukova N.V."/>
            <person name="Van Trappen S."/>
            <person name="Lee J.S."/>
            <person name="Kim S.B."/>
        </authorList>
    </citation>
    <scope>NUCLEOTIDE SEQUENCE [LARGE SCALE GENOMIC DNA]</scope>
    <source>
        <strain evidence="9 10">KMM 6351</strain>
    </source>
</reference>
<dbReference type="SFLD" id="SFLDG01072">
    <property type="entry name" value="dehydrogenase_like"/>
    <property type="match status" value="1"/>
</dbReference>
<protein>
    <submittedName>
        <fullName evidence="9">Anaerobic sulfatase maturase</fullName>
    </submittedName>
</protein>
<dbReference type="SUPFAM" id="SSF103642">
    <property type="entry name" value="Sec-C motif"/>
    <property type="match status" value="1"/>
</dbReference>
<evidence type="ECO:0000256" key="3">
    <source>
        <dbReference type="ARBA" id="ARBA00022691"/>
    </source>
</evidence>
<dbReference type="CDD" id="cd21120">
    <property type="entry name" value="SPASM_anSME"/>
    <property type="match status" value="1"/>
</dbReference>
<keyword evidence="5" id="KW-0408">Iron</keyword>
<dbReference type="EMBL" id="JAMQGP010000001">
    <property type="protein sequence ID" value="MCM2678650.1"/>
    <property type="molecule type" value="Genomic_DNA"/>
</dbReference>
<comment type="caution">
    <text evidence="9">The sequence shown here is derived from an EMBL/GenBank/DDBJ whole genome shotgun (WGS) entry which is preliminary data.</text>
</comment>
<dbReference type="Pfam" id="PF02810">
    <property type="entry name" value="SEC-C"/>
    <property type="match status" value="1"/>
</dbReference>
<dbReference type="InterPro" id="IPR023867">
    <property type="entry name" value="Sulphatase_maturase_rSAM"/>
</dbReference>
<comment type="similarity">
    <text evidence="7">Belongs to the radical SAM superfamily. Anaerobic sulfatase-maturating enzyme family.</text>
</comment>
<dbReference type="Gene3D" id="3.20.20.70">
    <property type="entry name" value="Aldolase class I"/>
    <property type="match status" value="1"/>
</dbReference>
<dbReference type="NCBIfam" id="TIGR04085">
    <property type="entry name" value="rSAM_more_4Fe4S"/>
    <property type="match status" value="1"/>
</dbReference>
<name>A0AA41W4J7_9GAMM</name>
<feature type="domain" description="Radical SAM core" evidence="8">
    <location>
        <begin position="3"/>
        <end position="250"/>
    </location>
</feature>
<dbReference type="Proteomes" id="UP001165393">
    <property type="component" value="Unassembled WGS sequence"/>
</dbReference>
<keyword evidence="2" id="KW-0004">4Fe-4S</keyword>
<evidence type="ECO:0000313" key="9">
    <source>
        <dbReference type="EMBL" id="MCM2678650.1"/>
    </source>
</evidence>
<dbReference type="SFLD" id="SFLDG01384">
    <property type="entry name" value="thioether_bond_formation_requi"/>
    <property type="match status" value="1"/>
</dbReference>
<dbReference type="InterPro" id="IPR004027">
    <property type="entry name" value="SEC_C_motif"/>
</dbReference>
<evidence type="ECO:0000256" key="4">
    <source>
        <dbReference type="ARBA" id="ARBA00022723"/>
    </source>
</evidence>
<evidence type="ECO:0000256" key="6">
    <source>
        <dbReference type="ARBA" id="ARBA00023014"/>
    </source>
</evidence>
<dbReference type="InterPro" id="IPR034491">
    <property type="entry name" value="Anaerob_Ser_sulfatase-maturase"/>
</dbReference>
<keyword evidence="4" id="KW-0479">Metal-binding</keyword>
<keyword evidence="10" id="KW-1185">Reference proteome</keyword>
<dbReference type="GO" id="GO:0051539">
    <property type="term" value="F:4 iron, 4 sulfur cluster binding"/>
    <property type="evidence" value="ECO:0007669"/>
    <property type="project" value="UniProtKB-KW"/>
</dbReference>
<dbReference type="InterPro" id="IPR023885">
    <property type="entry name" value="4Fe4S-binding_SPASM_dom"/>
</dbReference>
<dbReference type="PANTHER" id="PTHR43273:SF3">
    <property type="entry name" value="ANAEROBIC SULFATASE-MATURATING ENZYME HOMOLOG ASLB-RELATED"/>
    <property type="match status" value="1"/>
</dbReference>
<dbReference type="InterPro" id="IPR007197">
    <property type="entry name" value="rSAM"/>
</dbReference>
<comment type="cofactor">
    <cofactor evidence="1">
        <name>[4Fe-4S] cluster</name>
        <dbReference type="ChEBI" id="CHEBI:49883"/>
    </cofactor>
</comment>
<evidence type="ECO:0000256" key="2">
    <source>
        <dbReference type="ARBA" id="ARBA00022485"/>
    </source>
</evidence>
<dbReference type="GO" id="GO:0016491">
    <property type="term" value="F:oxidoreductase activity"/>
    <property type="evidence" value="ECO:0007669"/>
    <property type="project" value="InterPro"/>
</dbReference>
<evidence type="ECO:0000313" key="10">
    <source>
        <dbReference type="Proteomes" id="UP001165393"/>
    </source>
</evidence>
<gene>
    <name evidence="9" type="ORF">NAF29_03060</name>
</gene>
<dbReference type="CDD" id="cd01335">
    <property type="entry name" value="Radical_SAM"/>
    <property type="match status" value="1"/>
</dbReference>
<dbReference type="GO" id="GO:0046872">
    <property type="term" value="F:metal ion binding"/>
    <property type="evidence" value="ECO:0007669"/>
    <property type="project" value="UniProtKB-KW"/>
</dbReference>
<dbReference type="InterPro" id="IPR047207">
    <property type="entry name" value="SPASM_anSME"/>
</dbReference>
<dbReference type="Pfam" id="PF13186">
    <property type="entry name" value="SPASM"/>
    <property type="match status" value="1"/>
</dbReference>
<keyword evidence="3" id="KW-0949">S-adenosyl-L-methionine</keyword>
<dbReference type="SFLD" id="SFLDG01386">
    <property type="entry name" value="main_SPASM_domain-containing"/>
    <property type="match status" value="1"/>
</dbReference>
<dbReference type="InterPro" id="IPR013785">
    <property type="entry name" value="Aldolase_TIM"/>
</dbReference>
<evidence type="ECO:0000256" key="7">
    <source>
        <dbReference type="ARBA" id="ARBA00023601"/>
    </source>
</evidence>
<dbReference type="Pfam" id="PF04055">
    <property type="entry name" value="Radical_SAM"/>
    <property type="match status" value="1"/>
</dbReference>
<dbReference type="InterPro" id="IPR058240">
    <property type="entry name" value="rSAM_sf"/>
</dbReference>
<evidence type="ECO:0000259" key="8">
    <source>
        <dbReference type="PROSITE" id="PS51918"/>
    </source>
</evidence>
<dbReference type="PROSITE" id="PS51918">
    <property type="entry name" value="RADICAL_SAM"/>
    <property type="match status" value="1"/>
</dbReference>
<proteinExistence type="inferred from homology"/>
<dbReference type="SFLD" id="SFLDF00285">
    <property type="entry name" value="anaerobic_Ser-type_sulfatase-m"/>
    <property type="match status" value="1"/>
</dbReference>
<organism evidence="9 10">
    <name type="scientific">Echinimonas agarilytica</name>
    <dbReference type="NCBI Taxonomy" id="1215918"/>
    <lineage>
        <taxon>Bacteria</taxon>
        <taxon>Pseudomonadati</taxon>
        <taxon>Pseudomonadota</taxon>
        <taxon>Gammaproteobacteria</taxon>
        <taxon>Alteromonadales</taxon>
        <taxon>Echinimonadaceae</taxon>
        <taxon>Echinimonas</taxon>
    </lineage>
</organism>
<evidence type="ECO:0000256" key="5">
    <source>
        <dbReference type="ARBA" id="ARBA00023004"/>
    </source>
</evidence>
<sequence length="443" mass="50411">MEYSLRPKGCHILAKPTGSVCNLDCSYCFYLEKDKLYPDRQKNWRMNDDTLEIYVQQYIEAQAVDGVEFAWQGGEPTLMGIDFFERALHFQKRYANGKNIRNTLQTNGIKLDDKWCEFLAKHDFLVGISIDGPADIHDAYRLTRSGKGTHQQVMDAIQCMKKHGVEFNTLTVINDKVAANPKRVYEFLKTTGTKFFQFIPLVERRACEATPEGLYLVNPEYSHEANVTSWSVPPKQYGIFLSEVFDLWVKRDVGTIFVQMFDATLAAWYGEAPTLCVTSENCGHSLAIESNGDLYNCDHYVYPEHKLGNIHNTTIDAMNTSSKAIDFGTQKSIDISVDCKLCEFRFACHGGCPKHRFLTASDGRNNRNYLCEGYKIFFERTGQAMKEMVRLLHSNRPPSDIMGPVTQQVRRHANIGRNSPCPCGSGKKYKRCCGPLQNSPHEH</sequence>